<evidence type="ECO:0000313" key="4">
    <source>
        <dbReference type="Proteomes" id="UP000006383"/>
    </source>
</evidence>
<dbReference type="CDD" id="cd19963">
    <property type="entry name" value="PBP1_BMP-like"/>
    <property type="match status" value="1"/>
</dbReference>
<dbReference type="AntiFam" id="ANF00095">
    <property type="entry name" value="Shadow ORF (opposite ABC transporters)"/>
</dbReference>
<dbReference type="Proteomes" id="UP000006383">
    <property type="component" value="Chromosome II"/>
</dbReference>
<dbReference type="HOGENOM" id="CLU_688257_0_0_5"/>
<accession>A0A0H3ASR0</accession>
<dbReference type="InterPro" id="IPR052910">
    <property type="entry name" value="ABC-Purine-Binding"/>
</dbReference>
<protein>
    <submittedName>
        <fullName evidence="3">Bmp family protein</fullName>
    </submittedName>
</protein>
<gene>
    <name evidence="3" type="ordered locus">BOV_A0532</name>
</gene>
<dbReference type="GO" id="GO:0005886">
    <property type="term" value="C:plasma membrane"/>
    <property type="evidence" value="ECO:0007669"/>
    <property type="project" value="InterPro"/>
</dbReference>
<dbReference type="EMBL" id="CP000709">
    <property type="protein sequence ID" value="ABQ62149.1"/>
    <property type="molecule type" value="Genomic_DNA"/>
</dbReference>
<evidence type="ECO:0000313" key="3">
    <source>
        <dbReference type="EMBL" id="ABQ62149.1"/>
    </source>
</evidence>
<keyword evidence="1" id="KW-0732">Signal</keyword>
<dbReference type="InterPro" id="IPR028082">
    <property type="entry name" value="Peripla_BP_I"/>
</dbReference>
<dbReference type="PANTHER" id="PTHR43208">
    <property type="entry name" value="ABC TRANSPORTER SUBSTRATE-BINDING PROTEIN"/>
    <property type="match status" value="1"/>
</dbReference>
<evidence type="ECO:0000259" key="2">
    <source>
        <dbReference type="Pfam" id="PF02608"/>
    </source>
</evidence>
<feature type="domain" description="ABC transporter substrate-binding protein PnrA-like" evidence="2">
    <location>
        <begin position="185"/>
        <end position="349"/>
    </location>
</feature>
<reference evidence="4" key="1">
    <citation type="journal article" date="2009" name="PLoS ONE">
        <title>Genome degradation in Brucella ovis corresponds with narrowing of its host range and tissue tropism.</title>
        <authorList>
            <person name="Tsolis R.M."/>
            <person name="Seshadri R."/>
            <person name="Santos R.L."/>
            <person name="Sangari F.J."/>
            <person name="Lobo J.M."/>
            <person name="de Jong M.F."/>
            <person name="Ren Q."/>
            <person name="Myers G."/>
            <person name="Brinkac L.M."/>
            <person name="Nelson W.C."/>
            <person name="Deboy R.T."/>
            <person name="Angiuoli S."/>
            <person name="Khouri H."/>
            <person name="Dimitrov G."/>
            <person name="Robinson J.R."/>
            <person name="Mulligan S."/>
            <person name="Walker R.L."/>
            <person name="Elzer P.E."/>
            <person name="Hassan K.A."/>
            <person name="Paulsen I.T."/>
        </authorList>
    </citation>
    <scope>NUCLEOTIDE SEQUENCE [LARGE SCALE GENOMIC DNA]</scope>
    <source>
        <strain evidence="4">ATCC 25840 / 63/290 / NCTC 10512</strain>
    </source>
</reference>
<dbReference type="KEGG" id="bov:BOV_A0532"/>
<evidence type="ECO:0000256" key="1">
    <source>
        <dbReference type="ARBA" id="ARBA00022729"/>
    </source>
</evidence>
<proteinExistence type="predicted"/>
<keyword evidence="4" id="KW-1185">Reference proteome</keyword>
<dbReference type="SUPFAM" id="SSF53822">
    <property type="entry name" value="Periplasmic binding protein-like I"/>
    <property type="match status" value="1"/>
</dbReference>
<dbReference type="InterPro" id="IPR003760">
    <property type="entry name" value="PnrA-like"/>
</dbReference>
<sequence>MADHLAMAKHSGAVAKALHLFQPVADIKDGFALSPQTLQRFKKPVGFLRRQHRCRLIENDEVGLLEETAYDFDALTLPHRKIADMGLRIDRQTVGPAHFTRTPGDFGQRQRTIQRKCDIFSRRQGIEKRKMLENHANAELSCRSRFMDGNTLPLPDNLAFKRLQGAKQHFDESGFARAVFTQKRMIAAKMSKKGIAGYIGSVPVPEVVQGINSFMLGAQSVNPDFKVKVIWVNSWFDPGKEADAAKALIDQGVDIITQHTDSTAAIQVAHDRGIKAFGQASDMIKFAPDTQLTAVVDEWGPYYIDRAKAVLDGTWKSQNIWWGMKEGLVKMAPFTNMPDDVKKLAEETEARIKSGELNPFTGPIKKQDGSEWLKAGEKADDQTLLGMNFYVAGVDDKLPQ</sequence>
<name>A0A0H3ASR0_BRUO2</name>
<dbReference type="PANTHER" id="PTHR43208:SF1">
    <property type="entry name" value="ABC TRANSPORTER SUBSTRATE-BINDING PROTEIN"/>
    <property type="match status" value="1"/>
</dbReference>
<dbReference type="Gene3D" id="3.40.50.2300">
    <property type="match status" value="2"/>
</dbReference>
<dbReference type="AlphaFoldDB" id="A0A0H3ASR0"/>
<organism evidence="3 4">
    <name type="scientific">Brucella ovis (strain ATCC 25840 / 63/290 / NCTC 10512)</name>
    <dbReference type="NCBI Taxonomy" id="444178"/>
    <lineage>
        <taxon>Bacteria</taxon>
        <taxon>Pseudomonadati</taxon>
        <taxon>Pseudomonadota</taxon>
        <taxon>Alphaproteobacteria</taxon>
        <taxon>Hyphomicrobiales</taxon>
        <taxon>Brucellaceae</taxon>
        <taxon>Brucella/Ochrobactrum group</taxon>
        <taxon>Brucella</taxon>
    </lineage>
</organism>
<dbReference type="Pfam" id="PF02608">
    <property type="entry name" value="Bmp"/>
    <property type="match status" value="1"/>
</dbReference>